<dbReference type="EMBL" id="CP010835">
    <property type="protein sequence ID" value="AMM53513.1"/>
    <property type="molecule type" value="Genomic_DNA"/>
</dbReference>
<name>A0A127B809_9EURY</name>
<dbReference type="Proteomes" id="UP000070587">
    <property type="component" value="Chromosome"/>
</dbReference>
<accession>A0A127B809</accession>
<reference evidence="1 2" key="2">
    <citation type="journal article" date="2016" name="Int. J. Syst. Evol. Microbiol.">
        <title>Pyrococcus kukulkanii sp. nov., a hyperthermophilic, piezophilic archaeon isolated from a deep-sea hydrothermal vent.</title>
        <authorList>
            <person name="Callac N."/>
            <person name="Oger P."/>
            <person name="Lesongeur F."/>
            <person name="Rattray J.E."/>
            <person name="Vannier P."/>
            <person name="Michoud G."/>
            <person name="Beauverger M."/>
            <person name="Gayet N."/>
            <person name="Rouxel O."/>
            <person name="Jebbar M."/>
            <person name="Godfroy A."/>
        </authorList>
    </citation>
    <scope>NUCLEOTIDE SEQUENCE [LARGE SCALE GENOMIC DNA]</scope>
    <source>
        <strain evidence="1 2">NCB100</strain>
    </source>
</reference>
<reference evidence="2" key="1">
    <citation type="submission" date="2015-02" db="EMBL/GenBank/DDBJ databases">
        <title>Pyrococcus kukulkanii sp. nov., a novel hyperthermophilic archaeon isolated from a deep-sea hydrothermal vent at the Guaymas Basin.</title>
        <authorList>
            <person name="Oger P.M."/>
            <person name="Callac N."/>
            <person name="Jebbar M."/>
            <person name="Godfroy A."/>
        </authorList>
    </citation>
    <scope>NUCLEOTIDE SEQUENCE [LARGE SCALE GENOMIC DNA]</scope>
    <source>
        <strain evidence="2">NCB100</strain>
    </source>
</reference>
<dbReference type="OrthoDB" id="87843at2157"/>
<dbReference type="PATRIC" id="fig|1609559.3.peg.545"/>
<evidence type="ECO:0000313" key="2">
    <source>
        <dbReference type="Proteomes" id="UP000070587"/>
    </source>
</evidence>
<protein>
    <submittedName>
        <fullName evidence="1">Uncharacterized protein</fullName>
    </submittedName>
</protein>
<sequence>MPRRRKIPGEVMMKIPTMAPPDTALELLFEGKTLEIARKVVEYLKKNKALWKDEYEEALGISGSDRILYFRVIRKMLAAGMIYEDRGTYRLSKKFAERMENLAKLWLFEIGKVEEIW</sequence>
<dbReference type="AlphaFoldDB" id="A0A127B809"/>
<dbReference type="GeneID" id="28490701"/>
<dbReference type="STRING" id="1609559.TQ32_02665"/>
<proteinExistence type="predicted"/>
<gene>
    <name evidence="1" type="ORF">TQ32_02665</name>
</gene>
<evidence type="ECO:0000313" key="1">
    <source>
        <dbReference type="EMBL" id="AMM53513.1"/>
    </source>
</evidence>
<dbReference type="RefSeq" id="WP_068320758.1">
    <property type="nucleotide sequence ID" value="NZ_CP010835.1"/>
</dbReference>
<dbReference type="KEGG" id="pyc:TQ32_02665"/>
<organism evidence="1 2">
    <name type="scientific">Pyrococcus kukulkanii</name>
    <dbReference type="NCBI Taxonomy" id="1609559"/>
    <lineage>
        <taxon>Archaea</taxon>
        <taxon>Methanobacteriati</taxon>
        <taxon>Methanobacteriota</taxon>
        <taxon>Thermococci</taxon>
        <taxon>Thermococcales</taxon>
        <taxon>Thermococcaceae</taxon>
        <taxon>Pyrococcus</taxon>
    </lineage>
</organism>